<name>A0ABW7FWX3_9BURK</name>
<keyword evidence="4 8" id="KW-0479">Metal-binding</keyword>
<dbReference type="InterPro" id="IPR003846">
    <property type="entry name" value="SelO"/>
</dbReference>
<comment type="cofactor">
    <cofactor evidence="8">
        <name>Mg(2+)</name>
        <dbReference type="ChEBI" id="CHEBI:18420"/>
    </cofactor>
    <cofactor evidence="8">
        <name>Mn(2+)</name>
        <dbReference type="ChEBI" id="CHEBI:29035"/>
    </cofactor>
</comment>
<evidence type="ECO:0000256" key="1">
    <source>
        <dbReference type="ARBA" id="ARBA00009747"/>
    </source>
</evidence>
<feature type="binding site" evidence="8">
    <location>
        <position position="181"/>
    </location>
    <ligand>
        <name>ATP</name>
        <dbReference type="ChEBI" id="CHEBI:30616"/>
    </ligand>
</feature>
<dbReference type="PANTHER" id="PTHR32057:SF14">
    <property type="entry name" value="PROTEIN ADENYLYLTRANSFERASE SELO, MITOCHONDRIAL"/>
    <property type="match status" value="1"/>
</dbReference>
<keyword evidence="10" id="KW-1185">Reference proteome</keyword>
<keyword evidence="8" id="KW-0464">Manganese</keyword>
<keyword evidence="5 8" id="KW-0547">Nucleotide-binding</keyword>
<feature type="binding site" evidence="8">
    <location>
        <position position="91"/>
    </location>
    <ligand>
        <name>ATP</name>
        <dbReference type="ChEBI" id="CHEBI:30616"/>
    </ligand>
</feature>
<dbReference type="PANTHER" id="PTHR32057">
    <property type="entry name" value="PROTEIN ADENYLYLTRANSFERASE SELO, MITOCHONDRIAL"/>
    <property type="match status" value="1"/>
</dbReference>
<feature type="binding site" evidence="8">
    <location>
        <position position="174"/>
    </location>
    <ligand>
        <name>ATP</name>
        <dbReference type="ChEBI" id="CHEBI:30616"/>
    </ligand>
</feature>
<sequence>MSAPIPFDNLLARTVAQAGVPWQAHAAPQPAWLFFNAPLAQQLGLDAALLGSEQGLQWWSGREPLPGAAPLAQAYAGHQFGGFSPQLGDGRALLLGDFVGPTGQRWDLALKGSGPTPFARRGDGKAALGPVLREALVSEAMAALGIPSTRVLAALRTGETIRRERPLPGAQLVRVAASHLRVGSFEYFAARQDHDVLAALLAHAIERHDADLRAITDPAEQALAWLQAVGQRQARLVAQWWAVGFIHGVMNTDNMAISGETLDYGPCAFMEAYAPDTHFSAIDSHGRYAYDQQPLIAQWNLARLAEALLPLITGPEDSAARRDWAVARATEVVQGFDAAFGQHWQALGAAKLGLAADADPALLTDFLALLQAAQADFTLSFWHLAALVDEPQHPHPLLGTQSGWQPWQQRWHQAWQAQGAAATQARLRASNPLYIPRNHLVEAALDQALEHGSLAAFERLLQRVRQPFGAASEAPELWRSATPAEQRGYQTFCGT</sequence>
<evidence type="ECO:0000256" key="2">
    <source>
        <dbReference type="ARBA" id="ARBA00022679"/>
    </source>
</evidence>
<evidence type="ECO:0000256" key="6">
    <source>
        <dbReference type="ARBA" id="ARBA00022840"/>
    </source>
</evidence>
<comment type="catalytic activity">
    <reaction evidence="8">
        <text>L-seryl-[protein] + UTP = O-(5'-uridylyl)-L-seryl-[protein] + diphosphate</text>
        <dbReference type="Rhea" id="RHEA:64604"/>
        <dbReference type="Rhea" id="RHEA-COMP:9863"/>
        <dbReference type="Rhea" id="RHEA-COMP:16635"/>
        <dbReference type="ChEBI" id="CHEBI:29999"/>
        <dbReference type="ChEBI" id="CHEBI:33019"/>
        <dbReference type="ChEBI" id="CHEBI:46398"/>
        <dbReference type="ChEBI" id="CHEBI:156051"/>
    </reaction>
</comment>
<comment type="catalytic activity">
    <reaction evidence="8">
        <text>L-threonyl-[protein] + ATP = 3-O-(5'-adenylyl)-L-threonyl-[protein] + diphosphate</text>
        <dbReference type="Rhea" id="RHEA:54292"/>
        <dbReference type="Rhea" id="RHEA-COMP:11060"/>
        <dbReference type="Rhea" id="RHEA-COMP:13847"/>
        <dbReference type="ChEBI" id="CHEBI:30013"/>
        <dbReference type="ChEBI" id="CHEBI:30616"/>
        <dbReference type="ChEBI" id="CHEBI:33019"/>
        <dbReference type="ChEBI" id="CHEBI:138113"/>
        <dbReference type="EC" id="2.7.7.108"/>
    </reaction>
</comment>
<evidence type="ECO:0000256" key="8">
    <source>
        <dbReference type="HAMAP-Rule" id="MF_00692"/>
    </source>
</evidence>
<evidence type="ECO:0000256" key="5">
    <source>
        <dbReference type="ARBA" id="ARBA00022741"/>
    </source>
</evidence>
<feature type="binding site" evidence="8">
    <location>
        <position position="111"/>
    </location>
    <ligand>
        <name>ATP</name>
        <dbReference type="ChEBI" id="CHEBI:30616"/>
    </ligand>
</feature>
<feature type="binding site" evidence="8">
    <location>
        <position position="124"/>
    </location>
    <ligand>
        <name>ATP</name>
        <dbReference type="ChEBI" id="CHEBI:30616"/>
    </ligand>
</feature>
<organism evidence="9 10">
    <name type="scientific">Roseateles rivi</name>
    <dbReference type="NCBI Taxonomy" id="3299028"/>
    <lineage>
        <taxon>Bacteria</taxon>
        <taxon>Pseudomonadati</taxon>
        <taxon>Pseudomonadota</taxon>
        <taxon>Betaproteobacteria</taxon>
        <taxon>Burkholderiales</taxon>
        <taxon>Sphaerotilaceae</taxon>
        <taxon>Roseateles</taxon>
    </lineage>
</organism>
<comment type="catalytic activity">
    <reaction evidence="8">
        <text>L-seryl-[protein] + ATP = 3-O-(5'-adenylyl)-L-seryl-[protein] + diphosphate</text>
        <dbReference type="Rhea" id="RHEA:58120"/>
        <dbReference type="Rhea" id="RHEA-COMP:9863"/>
        <dbReference type="Rhea" id="RHEA-COMP:15073"/>
        <dbReference type="ChEBI" id="CHEBI:29999"/>
        <dbReference type="ChEBI" id="CHEBI:30616"/>
        <dbReference type="ChEBI" id="CHEBI:33019"/>
        <dbReference type="ChEBI" id="CHEBI:142516"/>
        <dbReference type="EC" id="2.7.7.108"/>
    </reaction>
</comment>
<feature type="binding site" evidence="8">
    <location>
        <position position="254"/>
    </location>
    <ligand>
        <name>Mg(2+)</name>
        <dbReference type="ChEBI" id="CHEBI:18420"/>
    </ligand>
</feature>
<dbReference type="EC" id="2.7.7.108" evidence="8"/>
<keyword evidence="6 8" id="KW-0067">ATP-binding</keyword>
<dbReference type="EC" id="2.7.7.-" evidence="8"/>
<evidence type="ECO:0000256" key="4">
    <source>
        <dbReference type="ARBA" id="ARBA00022723"/>
    </source>
</evidence>
<evidence type="ECO:0000256" key="3">
    <source>
        <dbReference type="ARBA" id="ARBA00022695"/>
    </source>
</evidence>
<comment type="function">
    <text evidence="8">Nucleotidyltransferase involved in the post-translational modification of proteins. It can catalyze the addition of adenosine monophosphate (AMP) or uridine monophosphate (UMP) to a protein, resulting in modifications known as AMPylation and UMPylation.</text>
</comment>
<comment type="catalytic activity">
    <reaction evidence="8">
        <text>L-tyrosyl-[protein] + ATP = O-(5'-adenylyl)-L-tyrosyl-[protein] + diphosphate</text>
        <dbReference type="Rhea" id="RHEA:54288"/>
        <dbReference type="Rhea" id="RHEA-COMP:10136"/>
        <dbReference type="Rhea" id="RHEA-COMP:13846"/>
        <dbReference type="ChEBI" id="CHEBI:30616"/>
        <dbReference type="ChEBI" id="CHEBI:33019"/>
        <dbReference type="ChEBI" id="CHEBI:46858"/>
        <dbReference type="ChEBI" id="CHEBI:83624"/>
        <dbReference type="EC" id="2.7.7.108"/>
    </reaction>
</comment>
<feature type="active site" description="Proton acceptor" evidence="8">
    <location>
        <position position="253"/>
    </location>
</feature>
<comment type="catalytic activity">
    <reaction evidence="8">
        <text>L-tyrosyl-[protein] + UTP = O-(5'-uridylyl)-L-tyrosyl-[protein] + diphosphate</text>
        <dbReference type="Rhea" id="RHEA:83887"/>
        <dbReference type="Rhea" id="RHEA-COMP:10136"/>
        <dbReference type="Rhea" id="RHEA-COMP:20238"/>
        <dbReference type="ChEBI" id="CHEBI:33019"/>
        <dbReference type="ChEBI" id="CHEBI:46398"/>
        <dbReference type="ChEBI" id="CHEBI:46858"/>
        <dbReference type="ChEBI" id="CHEBI:90602"/>
    </reaction>
</comment>
<protein>
    <recommendedName>
        <fullName evidence="8">Protein nucleotidyltransferase YdiU</fullName>
        <ecNumber evidence="8">2.7.7.-</ecNumber>
    </recommendedName>
    <alternativeName>
        <fullName evidence="8">Protein adenylyltransferase YdiU</fullName>
        <ecNumber evidence="8">2.7.7.108</ecNumber>
    </alternativeName>
    <alternativeName>
        <fullName evidence="8">Protein uridylyltransferase YdiU</fullName>
        <ecNumber evidence="8">2.7.7.-</ecNumber>
    </alternativeName>
</protein>
<dbReference type="Pfam" id="PF02696">
    <property type="entry name" value="SelO"/>
    <property type="match status" value="1"/>
</dbReference>
<feature type="binding site" evidence="8">
    <location>
        <position position="263"/>
    </location>
    <ligand>
        <name>ATP</name>
        <dbReference type="ChEBI" id="CHEBI:30616"/>
    </ligand>
</feature>
<dbReference type="EMBL" id="JBIGHZ010000004">
    <property type="protein sequence ID" value="MFG6448841.1"/>
    <property type="molecule type" value="Genomic_DNA"/>
</dbReference>
<dbReference type="RefSeq" id="WP_394461460.1">
    <property type="nucleotide sequence ID" value="NZ_JBIGHZ010000004.1"/>
</dbReference>
<proteinExistence type="inferred from homology"/>
<gene>
    <name evidence="8" type="primary">ydiU</name>
    <name evidence="8" type="synonym">selO</name>
    <name evidence="9" type="ORF">ACG0Z6_11410</name>
</gene>
<comment type="similarity">
    <text evidence="1 8">Belongs to the SELO family.</text>
</comment>
<keyword evidence="3 8" id="KW-0548">Nucleotidyltransferase</keyword>
<feature type="binding site" evidence="8">
    <location>
        <position position="88"/>
    </location>
    <ligand>
        <name>ATP</name>
        <dbReference type="ChEBI" id="CHEBI:30616"/>
    </ligand>
</feature>
<evidence type="ECO:0000256" key="7">
    <source>
        <dbReference type="ARBA" id="ARBA00022842"/>
    </source>
</evidence>
<comment type="caution">
    <text evidence="9">The sequence shown here is derived from an EMBL/GenBank/DDBJ whole genome shotgun (WGS) entry which is preliminary data.</text>
</comment>
<keyword evidence="7 8" id="KW-0460">Magnesium</keyword>
<dbReference type="HAMAP" id="MF_00692">
    <property type="entry name" value="SelO"/>
    <property type="match status" value="1"/>
</dbReference>
<reference evidence="9 10" key="1">
    <citation type="submission" date="2024-08" db="EMBL/GenBank/DDBJ databases">
        <authorList>
            <person name="Lu H."/>
        </authorList>
    </citation>
    <scope>NUCLEOTIDE SEQUENCE [LARGE SCALE GENOMIC DNA]</scope>
    <source>
        <strain evidence="9 10">BYS180W</strain>
    </source>
</reference>
<dbReference type="Proteomes" id="UP001606099">
    <property type="component" value="Unassembled WGS sequence"/>
</dbReference>
<keyword evidence="2 8" id="KW-0808">Transferase</keyword>
<dbReference type="NCBIfam" id="NF000658">
    <property type="entry name" value="PRK00029.1"/>
    <property type="match status" value="1"/>
</dbReference>
<comment type="catalytic activity">
    <reaction evidence="8">
        <text>L-histidyl-[protein] + UTP = N(tele)-(5'-uridylyl)-L-histidyl-[protein] + diphosphate</text>
        <dbReference type="Rhea" id="RHEA:83891"/>
        <dbReference type="Rhea" id="RHEA-COMP:9745"/>
        <dbReference type="Rhea" id="RHEA-COMP:20239"/>
        <dbReference type="ChEBI" id="CHEBI:29979"/>
        <dbReference type="ChEBI" id="CHEBI:33019"/>
        <dbReference type="ChEBI" id="CHEBI:46398"/>
        <dbReference type="ChEBI" id="CHEBI:233474"/>
    </reaction>
</comment>
<evidence type="ECO:0000313" key="10">
    <source>
        <dbReference type="Proteomes" id="UP001606099"/>
    </source>
</evidence>
<evidence type="ECO:0000313" key="9">
    <source>
        <dbReference type="EMBL" id="MFG6448841.1"/>
    </source>
</evidence>
<feature type="binding site" evidence="8">
    <location>
        <position position="123"/>
    </location>
    <ligand>
        <name>ATP</name>
        <dbReference type="ChEBI" id="CHEBI:30616"/>
    </ligand>
</feature>
<feature type="binding site" evidence="8">
    <location>
        <position position="90"/>
    </location>
    <ligand>
        <name>ATP</name>
        <dbReference type="ChEBI" id="CHEBI:30616"/>
    </ligand>
</feature>
<accession>A0ABW7FWX3</accession>
<feature type="binding site" evidence="8">
    <location>
        <position position="263"/>
    </location>
    <ligand>
        <name>Mg(2+)</name>
        <dbReference type="ChEBI" id="CHEBI:18420"/>
    </ligand>
</feature>